<name>A0A2P6P367_ROSCH</name>
<accession>A0A2P6P367</accession>
<evidence type="ECO:0000313" key="2">
    <source>
        <dbReference type="EMBL" id="PRQ16377.1"/>
    </source>
</evidence>
<dbReference type="Proteomes" id="UP000238479">
    <property type="component" value="Chromosome 7"/>
</dbReference>
<evidence type="ECO:0000256" key="1">
    <source>
        <dbReference type="SAM" id="Phobius"/>
    </source>
</evidence>
<feature type="transmembrane region" description="Helical" evidence="1">
    <location>
        <begin position="40"/>
        <end position="59"/>
    </location>
</feature>
<comment type="caution">
    <text evidence="2">The sequence shown here is derived from an EMBL/GenBank/DDBJ whole genome shotgun (WGS) entry which is preliminary data.</text>
</comment>
<dbReference type="Gramene" id="PRQ16377">
    <property type="protein sequence ID" value="PRQ16377"/>
    <property type="gene ID" value="RchiOBHm_Chr7g0183561"/>
</dbReference>
<sequence length="70" mass="8213">MPASVWGGGQKKDLWALGEEAAAGRICAGWRLEPRGEGDIYIYIYIYIFFFFFFENWLVGAVEKRNFFFF</sequence>
<protein>
    <submittedName>
        <fullName evidence="2">Uncharacterized protein</fullName>
    </submittedName>
</protein>
<evidence type="ECO:0000313" key="3">
    <source>
        <dbReference type="Proteomes" id="UP000238479"/>
    </source>
</evidence>
<keyword evidence="1" id="KW-0812">Transmembrane</keyword>
<proteinExistence type="predicted"/>
<dbReference type="AlphaFoldDB" id="A0A2P6P367"/>
<keyword evidence="3" id="KW-1185">Reference proteome</keyword>
<keyword evidence="1" id="KW-0472">Membrane</keyword>
<keyword evidence="1" id="KW-1133">Transmembrane helix</keyword>
<gene>
    <name evidence="2" type="ORF">RchiOBHm_Chr7g0183561</name>
</gene>
<reference evidence="2 3" key="1">
    <citation type="journal article" date="2018" name="Nat. Genet.">
        <title>The Rosa genome provides new insights in the design of modern roses.</title>
        <authorList>
            <person name="Bendahmane M."/>
        </authorList>
    </citation>
    <scope>NUCLEOTIDE SEQUENCE [LARGE SCALE GENOMIC DNA]</scope>
    <source>
        <strain evidence="3">cv. Old Blush</strain>
    </source>
</reference>
<organism evidence="2 3">
    <name type="scientific">Rosa chinensis</name>
    <name type="common">China rose</name>
    <dbReference type="NCBI Taxonomy" id="74649"/>
    <lineage>
        <taxon>Eukaryota</taxon>
        <taxon>Viridiplantae</taxon>
        <taxon>Streptophyta</taxon>
        <taxon>Embryophyta</taxon>
        <taxon>Tracheophyta</taxon>
        <taxon>Spermatophyta</taxon>
        <taxon>Magnoliopsida</taxon>
        <taxon>eudicotyledons</taxon>
        <taxon>Gunneridae</taxon>
        <taxon>Pentapetalae</taxon>
        <taxon>rosids</taxon>
        <taxon>fabids</taxon>
        <taxon>Rosales</taxon>
        <taxon>Rosaceae</taxon>
        <taxon>Rosoideae</taxon>
        <taxon>Rosoideae incertae sedis</taxon>
        <taxon>Rosa</taxon>
    </lineage>
</organism>
<dbReference type="EMBL" id="PDCK01000045">
    <property type="protein sequence ID" value="PRQ16377.1"/>
    <property type="molecule type" value="Genomic_DNA"/>
</dbReference>